<dbReference type="SUPFAM" id="SSF51735">
    <property type="entry name" value="NAD(P)-binding Rossmann-fold domains"/>
    <property type="match status" value="2"/>
</dbReference>
<evidence type="ECO:0000256" key="1">
    <source>
        <dbReference type="ARBA" id="ARBA00017378"/>
    </source>
</evidence>
<feature type="domain" description="RCK C-terminal" evidence="8">
    <location>
        <begin position="383"/>
        <end position="459"/>
    </location>
</feature>
<evidence type="ECO:0000256" key="4">
    <source>
        <dbReference type="ARBA" id="ARBA00022958"/>
    </source>
</evidence>
<evidence type="ECO:0000256" key="6">
    <source>
        <dbReference type="ARBA" id="ARBA00023065"/>
    </source>
</evidence>
<dbReference type="Pfam" id="PF02254">
    <property type="entry name" value="TrkA_N"/>
    <property type="match status" value="2"/>
</dbReference>
<accession>A0ABX6ANA2</accession>
<dbReference type="PANTHER" id="PTHR43833:SF5">
    <property type="entry name" value="TRK SYSTEM POTASSIUM UPTAKE PROTEIN TRKA"/>
    <property type="match status" value="1"/>
</dbReference>
<evidence type="ECO:0000256" key="2">
    <source>
        <dbReference type="ARBA" id="ARBA00022448"/>
    </source>
</evidence>
<evidence type="ECO:0000313" key="9">
    <source>
        <dbReference type="EMBL" id="QEU88303.1"/>
    </source>
</evidence>
<dbReference type="InterPro" id="IPR003148">
    <property type="entry name" value="RCK_N"/>
</dbReference>
<sequence length="459" mass="48457">MQGGAAGAPCRATGRAACHDAGMRVIVVGAGQVGHTVVKSLAEVHECTVIDVDEARLEALSHTYDVRITHGSGTRRETLLEAGVADAELVLACTSRDEVNLVTAMLARRLSSARTVVRATGMDYLAAWRAGDLDVDLLVSTAFETASAVERVLHVPGARHVDFFAGGEVVVLGIDVREAKSPWLTGRPLSAAGLPAASRVVAVVRDGNWIRPTAHEVVRPGDWVIAMASPEAARTWSRLVTGADPVDDVALFGAGRMGTAIARVLLDRGISVRLVEPDAARARAAAGALDRARVFHASGLDPAFLRQERIGTAGAAVFAGGDDSRNLHAAVLAKVHGVALTLTVLDDPAAAEVFEAAGVDVTIDPGDETAEKMTRFTFDERTRQMAMLGDDRFEVIDITVRPDSRFAHAPVDALPGAGVGAIVRDGAVFFPDGKDELRPGDRAVVLTEPERVPEIEHDL</sequence>
<dbReference type="InterPro" id="IPR006036">
    <property type="entry name" value="K_uptake_TrkA"/>
</dbReference>
<organism evidence="9 10">
    <name type="scientific">Streptomyces viridosporus T7A</name>
    <dbReference type="NCBI Taxonomy" id="665577"/>
    <lineage>
        <taxon>Bacteria</taxon>
        <taxon>Bacillati</taxon>
        <taxon>Actinomycetota</taxon>
        <taxon>Actinomycetes</taxon>
        <taxon>Kitasatosporales</taxon>
        <taxon>Streptomycetaceae</taxon>
        <taxon>Streptomyces</taxon>
    </lineage>
</organism>
<dbReference type="PRINTS" id="PR00335">
    <property type="entry name" value="KUPTAKETRKA"/>
</dbReference>
<dbReference type="SUPFAM" id="SSF116726">
    <property type="entry name" value="TrkA C-terminal domain-like"/>
    <property type="match status" value="2"/>
</dbReference>
<dbReference type="Gene3D" id="3.30.70.1450">
    <property type="entry name" value="Regulator of K+ conductance, C-terminal domain"/>
    <property type="match status" value="2"/>
</dbReference>
<keyword evidence="2" id="KW-0813">Transport</keyword>
<evidence type="ECO:0000259" key="8">
    <source>
        <dbReference type="PROSITE" id="PS51202"/>
    </source>
</evidence>
<dbReference type="InterPro" id="IPR006037">
    <property type="entry name" value="RCK_C"/>
</dbReference>
<reference evidence="9 10" key="1">
    <citation type="submission" date="2017-09" db="EMBL/GenBank/DDBJ databases">
        <authorList>
            <person name="Lee N."/>
            <person name="Cho B.-K."/>
        </authorList>
    </citation>
    <scope>NUCLEOTIDE SEQUENCE [LARGE SCALE GENOMIC DNA]</scope>
    <source>
        <strain evidence="9 10">ATCC 39115</strain>
    </source>
</reference>
<gene>
    <name evidence="9" type="primary">trkA</name>
    <name evidence="9" type="ORF">CP969_29135</name>
</gene>
<name>A0ABX6ANA2_STRVD</name>
<evidence type="ECO:0000256" key="5">
    <source>
        <dbReference type="ARBA" id="ARBA00023027"/>
    </source>
</evidence>
<evidence type="ECO:0000259" key="7">
    <source>
        <dbReference type="PROSITE" id="PS51201"/>
    </source>
</evidence>
<proteinExistence type="predicted"/>
<dbReference type="PROSITE" id="PS51202">
    <property type="entry name" value="RCK_C"/>
    <property type="match status" value="2"/>
</dbReference>
<evidence type="ECO:0000256" key="3">
    <source>
        <dbReference type="ARBA" id="ARBA00022538"/>
    </source>
</evidence>
<keyword evidence="5" id="KW-0520">NAD</keyword>
<keyword evidence="3" id="KW-0633">Potassium transport</keyword>
<dbReference type="Proteomes" id="UP000327143">
    <property type="component" value="Chromosome"/>
</dbReference>
<feature type="domain" description="RCK N-terminal" evidence="7">
    <location>
        <begin position="22"/>
        <end position="139"/>
    </location>
</feature>
<evidence type="ECO:0000313" key="10">
    <source>
        <dbReference type="Proteomes" id="UP000327143"/>
    </source>
</evidence>
<keyword evidence="4" id="KW-0630">Potassium</keyword>
<dbReference type="InterPro" id="IPR050721">
    <property type="entry name" value="Trk_Ktr_HKT_K-transport"/>
</dbReference>
<dbReference type="InterPro" id="IPR036721">
    <property type="entry name" value="RCK_C_sf"/>
</dbReference>
<dbReference type="Pfam" id="PF02080">
    <property type="entry name" value="TrkA_C"/>
    <property type="match status" value="1"/>
</dbReference>
<protein>
    <recommendedName>
        <fullName evidence="1">Trk system potassium uptake protein TrkA</fullName>
    </recommendedName>
</protein>
<dbReference type="PANTHER" id="PTHR43833">
    <property type="entry name" value="POTASSIUM CHANNEL PROTEIN 2-RELATED-RELATED"/>
    <property type="match status" value="1"/>
</dbReference>
<dbReference type="EMBL" id="CP023700">
    <property type="protein sequence ID" value="QEU88303.1"/>
    <property type="molecule type" value="Genomic_DNA"/>
</dbReference>
<feature type="domain" description="RCK C-terminal" evidence="8">
    <location>
        <begin position="159"/>
        <end position="242"/>
    </location>
</feature>
<feature type="domain" description="RCK N-terminal" evidence="7">
    <location>
        <begin position="246"/>
        <end position="363"/>
    </location>
</feature>
<keyword evidence="6" id="KW-0406">Ion transport</keyword>
<dbReference type="PROSITE" id="PS51201">
    <property type="entry name" value="RCK_N"/>
    <property type="match status" value="2"/>
</dbReference>
<keyword evidence="10" id="KW-1185">Reference proteome</keyword>
<dbReference type="InterPro" id="IPR036291">
    <property type="entry name" value="NAD(P)-bd_dom_sf"/>
</dbReference>
<dbReference type="Gene3D" id="3.40.50.720">
    <property type="entry name" value="NAD(P)-binding Rossmann-like Domain"/>
    <property type="match status" value="2"/>
</dbReference>
<dbReference type="NCBIfam" id="NF007039">
    <property type="entry name" value="PRK09496.3-2"/>
    <property type="match status" value="1"/>
</dbReference>